<evidence type="ECO:0000256" key="7">
    <source>
        <dbReference type="SAM" id="SignalP"/>
    </source>
</evidence>
<evidence type="ECO:0000256" key="6">
    <source>
        <dbReference type="ARBA" id="ARBA00023180"/>
    </source>
</evidence>
<evidence type="ECO:0000256" key="4">
    <source>
        <dbReference type="ARBA" id="ARBA00022801"/>
    </source>
</evidence>
<evidence type="ECO:0008006" key="10">
    <source>
        <dbReference type="Google" id="ProtNLM"/>
    </source>
</evidence>
<organism evidence="8 9">
    <name type="scientific">Blepharisma stoltei</name>
    <dbReference type="NCBI Taxonomy" id="1481888"/>
    <lineage>
        <taxon>Eukaryota</taxon>
        <taxon>Sar</taxon>
        <taxon>Alveolata</taxon>
        <taxon>Ciliophora</taxon>
        <taxon>Postciliodesmatophora</taxon>
        <taxon>Heterotrichea</taxon>
        <taxon>Heterotrichida</taxon>
        <taxon>Blepharismidae</taxon>
        <taxon>Blepharisma</taxon>
    </lineage>
</organism>
<dbReference type="Proteomes" id="UP001162131">
    <property type="component" value="Unassembled WGS sequence"/>
</dbReference>
<gene>
    <name evidence="8" type="ORF">BSTOLATCC_MIC56011</name>
</gene>
<dbReference type="InterPro" id="IPR029033">
    <property type="entry name" value="His_PPase_superfam"/>
</dbReference>
<dbReference type="PANTHER" id="PTHR11567">
    <property type="entry name" value="ACID PHOSPHATASE-RELATED"/>
    <property type="match status" value="1"/>
</dbReference>
<sequence>MSKHNFMLFTLFLLLGTAISDQIVSVVSTFRHGARAPMSQSSWDKGIWPQGYAELTPAGMRQQYLNGVEMAYRYISQSQTISPTYTAAEIYVRSTDTNRTIMSAQSQLFGIYPTGPQIATQALQQGAVPPFKVKNQQQYISALGTNALPNGFQPIPIHVVSANYDNMLVGYTTAACPRFAEILQQQQESEEYQRKVSIYSRGLQNQVYQVFKENVTYEMAGYMCDTLTADKFHGFPLPDGVTDDLYYEMYANQNYTNSYFYTPEGARLAGSQFFQAVINQFDGTINGTSSIKFGFYSAHDTTLIGFLIFLGVWDGNNPIYASSLIFELHNNAGNYAVHISYNGDIILLDGCTDPCPYETFKTMMEDKIVPNVTEACQLQGNGRMLRYNYNPYLDIDTLT</sequence>
<dbReference type="GO" id="GO:0003993">
    <property type="term" value="F:acid phosphatase activity"/>
    <property type="evidence" value="ECO:0007669"/>
    <property type="project" value="UniProtKB-EC"/>
</dbReference>
<keyword evidence="5" id="KW-1015">Disulfide bond</keyword>
<dbReference type="AlphaFoldDB" id="A0AAU9K209"/>
<feature type="signal peptide" evidence="7">
    <location>
        <begin position="1"/>
        <end position="20"/>
    </location>
</feature>
<dbReference type="SUPFAM" id="SSF53254">
    <property type="entry name" value="Phosphoglycerate mutase-like"/>
    <property type="match status" value="1"/>
</dbReference>
<keyword evidence="4" id="KW-0378">Hydrolase</keyword>
<evidence type="ECO:0000256" key="5">
    <source>
        <dbReference type="ARBA" id="ARBA00023157"/>
    </source>
</evidence>
<dbReference type="InterPro" id="IPR050645">
    <property type="entry name" value="Histidine_acid_phosphatase"/>
</dbReference>
<evidence type="ECO:0000313" key="9">
    <source>
        <dbReference type="Proteomes" id="UP001162131"/>
    </source>
</evidence>
<keyword evidence="3 7" id="KW-0732">Signal</keyword>
<evidence type="ECO:0000256" key="1">
    <source>
        <dbReference type="ARBA" id="ARBA00000032"/>
    </source>
</evidence>
<evidence type="ECO:0000256" key="2">
    <source>
        <dbReference type="ARBA" id="ARBA00005375"/>
    </source>
</evidence>
<dbReference type="CDD" id="cd07061">
    <property type="entry name" value="HP_HAP_like"/>
    <property type="match status" value="1"/>
</dbReference>
<dbReference type="InterPro" id="IPR000560">
    <property type="entry name" value="His_Pase_clade-2"/>
</dbReference>
<comment type="caution">
    <text evidence="8">The sequence shown here is derived from an EMBL/GenBank/DDBJ whole genome shotgun (WGS) entry which is preliminary data.</text>
</comment>
<evidence type="ECO:0000313" key="8">
    <source>
        <dbReference type="EMBL" id="CAG9332567.1"/>
    </source>
</evidence>
<feature type="chain" id="PRO_5043930731" description="Acid phosphatase" evidence="7">
    <location>
        <begin position="21"/>
        <end position="399"/>
    </location>
</feature>
<dbReference type="EMBL" id="CAJZBQ010000054">
    <property type="protein sequence ID" value="CAG9332567.1"/>
    <property type="molecule type" value="Genomic_DNA"/>
</dbReference>
<comment type="catalytic activity">
    <reaction evidence="1">
        <text>a phosphate monoester + H2O = an alcohol + phosphate</text>
        <dbReference type="Rhea" id="RHEA:15017"/>
        <dbReference type="ChEBI" id="CHEBI:15377"/>
        <dbReference type="ChEBI" id="CHEBI:30879"/>
        <dbReference type="ChEBI" id="CHEBI:43474"/>
        <dbReference type="ChEBI" id="CHEBI:67140"/>
        <dbReference type="EC" id="3.1.3.2"/>
    </reaction>
</comment>
<comment type="similarity">
    <text evidence="2">Belongs to the histidine acid phosphatase family.</text>
</comment>
<keyword evidence="9" id="KW-1185">Reference proteome</keyword>
<protein>
    <recommendedName>
        <fullName evidence="10">Acid phosphatase</fullName>
    </recommendedName>
</protein>
<dbReference type="Pfam" id="PF00328">
    <property type="entry name" value="His_Phos_2"/>
    <property type="match status" value="1"/>
</dbReference>
<reference evidence="8" key="1">
    <citation type="submission" date="2021-09" db="EMBL/GenBank/DDBJ databases">
        <authorList>
            <consortium name="AG Swart"/>
            <person name="Singh M."/>
            <person name="Singh A."/>
            <person name="Seah K."/>
            <person name="Emmerich C."/>
        </authorList>
    </citation>
    <scope>NUCLEOTIDE SEQUENCE</scope>
    <source>
        <strain evidence="8">ATCC30299</strain>
    </source>
</reference>
<name>A0AAU9K209_9CILI</name>
<dbReference type="Gene3D" id="3.40.50.1240">
    <property type="entry name" value="Phosphoglycerate mutase-like"/>
    <property type="match status" value="1"/>
</dbReference>
<dbReference type="PANTHER" id="PTHR11567:SF211">
    <property type="entry name" value="PROSTATIC ACID PHOSPHATASE"/>
    <property type="match status" value="1"/>
</dbReference>
<proteinExistence type="inferred from homology"/>
<keyword evidence="6" id="KW-0325">Glycoprotein</keyword>
<evidence type="ECO:0000256" key="3">
    <source>
        <dbReference type="ARBA" id="ARBA00022729"/>
    </source>
</evidence>
<accession>A0AAU9K209</accession>